<organism evidence="1 2">
    <name type="scientific">Pseudidiomarina atlantica</name>
    <dbReference type="NCBI Taxonomy" id="1517416"/>
    <lineage>
        <taxon>Bacteria</taxon>
        <taxon>Pseudomonadati</taxon>
        <taxon>Pseudomonadota</taxon>
        <taxon>Gammaproteobacteria</taxon>
        <taxon>Alteromonadales</taxon>
        <taxon>Idiomarinaceae</taxon>
        <taxon>Pseudidiomarina</taxon>
    </lineage>
</organism>
<comment type="caution">
    <text evidence="1">The sequence shown here is derived from an EMBL/GenBank/DDBJ whole genome shotgun (WGS) entry which is preliminary data.</text>
</comment>
<gene>
    <name evidence="1" type="ORF">IDAT_06065</name>
</gene>
<evidence type="ECO:0000313" key="1">
    <source>
        <dbReference type="EMBL" id="KFZ28770.1"/>
    </source>
</evidence>
<accession>A0A094IM49</accession>
<dbReference type="RefSeq" id="WP_034731915.1">
    <property type="nucleotide sequence ID" value="NZ_JPIN01000006.1"/>
</dbReference>
<sequence>MSKTLVLAERVLSIRGRVGITDEQGQQCYEGRGDFSLLHTRWRIFRDTDEVALIKKKFFALRPTFRVSGELGEFVMQRKLLSLRRHYRVIGGTYDGAIFSGGIFDLNFKIEHNGKLLAQAQEKLVSLRDKHRLEVLSDDRHDELFTVIAMVVMQMEKHADD</sequence>
<dbReference type="EMBL" id="JPIN01000006">
    <property type="protein sequence ID" value="KFZ28770.1"/>
    <property type="molecule type" value="Genomic_DNA"/>
</dbReference>
<dbReference type="AlphaFoldDB" id="A0A094IM49"/>
<evidence type="ECO:0000313" key="2">
    <source>
        <dbReference type="Proteomes" id="UP000053718"/>
    </source>
</evidence>
<reference evidence="1 2" key="1">
    <citation type="submission" date="2014-06" db="EMBL/GenBank/DDBJ databases">
        <title>Draft genome sequence of Idiomarina sp. MCCC 1A10513.</title>
        <authorList>
            <person name="Du J."/>
            <person name="Lai Q."/>
            <person name="Shao Z."/>
        </authorList>
    </citation>
    <scope>NUCLEOTIDE SEQUENCE [LARGE SCALE GENOMIC DNA]</scope>
    <source>
        <strain evidence="1 2">MCCC 1A10513</strain>
    </source>
</reference>
<dbReference type="Pfam" id="PF04525">
    <property type="entry name" value="LOR"/>
    <property type="match status" value="1"/>
</dbReference>
<dbReference type="SUPFAM" id="SSF54518">
    <property type="entry name" value="Tubby C-terminal domain-like"/>
    <property type="match status" value="1"/>
</dbReference>
<dbReference type="STRING" id="1517416.IDAT_06065"/>
<dbReference type="InterPro" id="IPR007612">
    <property type="entry name" value="LOR"/>
</dbReference>
<proteinExistence type="predicted"/>
<name>A0A094IM49_9GAMM</name>
<keyword evidence="2" id="KW-1185">Reference proteome</keyword>
<protein>
    <submittedName>
        <fullName evidence="1">Uncharacterized protein</fullName>
    </submittedName>
</protein>
<dbReference type="eggNOG" id="COG4894">
    <property type="taxonomic scope" value="Bacteria"/>
</dbReference>
<dbReference type="OrthoDB" id="4863874at2"/>
<dbReference type="Proteomes" id="UP000053718">
    <property type="component" value="Unassembled WGS sequence"/>
</dbReference>
<dbReference type="InterPro" id="IPR025659">
    <property type="entry name" value="Tubby-like_C"/>
</dbReference>